<keyword evidence="2" id="KW-1185">Reference proteome</keyword>
<reference evidence="2" key="1">
    <citation type="submission" date="2016-10" db="EMBL/GenBank/DDBJ databases">
        <authorList>
            <person name="Varghese N."/>
            <person name="Submissions S."/>
        </authorList>
    </citation>
    <scope>NUCLEOTIDE SEQUENCE [LARGE SCALE GENOMIC DNA]</scope>
    <source>
        <strain evidence="2">DSM 26921</strain>
    </source>
</reference>
<protein>
    <submittedName>
        <fullName evidence="1">Capsular polysaccharide export protein</fullName>
    </submittedName>
</protein>
<name>A0A1I6HNL2_9RHOB</name>
<dbReference type="Pfam" id="PF05159">
    <property type="entry name" value="Capsule_synth"/>
    <property type="match status" value="3"/>
</dbReference>
<dbReference type="Proteomes" id="UP000199658">
    <property type="component" value="Unassembled WGS sequence"/>
</dbReference>
<dbReference type="EMBL" id="FOYO01000001">
    <property type="protein sequence ID" value="SFR55917.1"/>
    <property type="molecule type" value="Genomic_DNA"/>
</dbReference>
<proteinExistence type="predicted"/>
<dbReference type="GO" id="GO:0000271">
    <property type="term" value="P:polysaccharide biosynthetic process"/>
    <property type="evidence" value="ECO:0007669"/>
    <property type="project" value="InterPro"/>
</dbReference>
<evidence type="ECO:0000313" key="1">
    <source>
        <dbReference type="EMBL" id="SFR55917.1"/>
    </source>
</evidence>
<sequence length="689" mass="75578">MEPSGSATDAAGGPSLRPRLFYFNGGFFTQTRVRRILELAGYDLRLGKPTPDDLIAVWGKSPTAQRGEKIADYTEAQLVHIEDAFLRSLRPGRDGEPPLGLTVDHQRPYFDSSGPSDLETLLSNDVFDDAHELSRARDATARIKALNLSKYNDFDENAPVPKPGYVLVIDQTRGDASIKHGGARADHFREMLAYAQAEHPNAPIVIKTHPETQAGHRKGHFSLSDAGGRISLYEHKASPYALMEGAVAVYTVSSGMGFEAILAGHKPVVFGQPFYAGWGLSDDRQPIDRRQRTLTRPQLFAGVMLRYCKWYDPYRDRLCELEQVIDTLEALTRAQVQDRNGHVAFGMRLWKRGPLQQMFGARRFGKDSHVQFIADAEEALKEARGGSLLVWAGREPDDYALRTSTQKTKLLRVEDGFLRSRGLGADLVAPLSLVTDDKGIYYDPTRPSALEALISASGTLGTADLRRAERLRNAIVKTGVSKYNLGGTTLDFDAGGREVILVPGQVEDDASILKGTKDISTNETLLAAVRRDFPDAFIIYKPHPDVEAGLRTGAIPAEVADITASRTDAMALLSVVDRVCTMTSLLGFEALLRTVPVTCYGAPFYAGWGLTDDRGPVPARRGPNASLDGLVHASLIGYPRYFDPITRQPCPVEVVVERLTTGTLPRAGLRNRLLAKAQGALAGYAHLWR</sequence>
<dbReference type="STRING" id="670154.SAMN04488002_3193"/>
<dbReference type="AlphaFoldDB" id="A0A1I6HNL2"/>
<dbReference type="GO" id="GO:0015774">
    <property type="term" value="P:polysaccharide transport"/>
    <property type="evidence" value="ECO:0007669"/>
    <property type="project" value="InterPro"/>
</dbReference>
<organism evidence="1 2">
    <name type="scientific">Litoreibacter janthinus</name>
    <dbReference type="NCBI Taxonomy" id="670154"/>
    <lineage>
        <taxon>Bacteria</taxon>
        <taxon>Pseudomonadati</taxon>
        <taxon>Pseudomonadota</taxon>
        <taxon>Alphaproteobacteria</taxon>
        <taxon>Rhodobacterales</taxon>
        <taxon>Roseobacteraceae</taxon>
        <taxon>Litoreibacter</taxon>
    </lineage>
</organism>
<dbReference type="OrthoDB" id="543755at2"/>
<accession>A0A1I6HNL2</accession>
<dbReference type="CDD" id="cd16440">
    <property type="entry name" value="beta_Kdo_transferase_KpsC_1"/>
    <property type="match status" value="1"/>
</dbReference>
<dbReference type="CDD" id="cd16439">
    <property type="entry name" value="beta_Kdo_transferase_KpsC_2"/>
    <property type="match status" value="1"/>
</dbReference>
<evidence type="ECO:0000313" key="2">
    <source>
        <dbReference type="Proteomes" id="UP000199658"/>
    </source>
</evidence>
<dbReference type="InterPro" id="IPR007833">
    <property type="entry name" value="Capsule_polysaccharide_synth"/>
</dbReference>
<gene>
    <name evidence="1" type="ORF">SAMN04488002_3193</name>
</gene>
<dbReference type="RefSeq" id="WP_090218777.1">
    <property type="nucleotide sequence ID" value="NZ_FOYO01000001.1"/>
</dbReference>